<dbReference type="AlphaFoldDB" id="B2WJ47"/>
<dbReference type="Proteomes" id="UP000001471">
    <property type="component" value="Unassembled WGS sequence"/>
</dbReference>
<dbReference type="RefSeq" id="XP_001940338.2">
    <property type="nucleotide sequence ID" value="XM_001940303.2"/>
</dbReference>
<reference evidence="3" key="1">
    <citation type="journal article" date="2013" name="G3 (Bethesda)">
        <title>Comparative genomics of a plant-pathogenic fungus, Pyrenophora tritici-repentis, reveals transduplication and the impact of repeat elements on pathogenicity and population divergence.</title>
        <authorList>
            <person name="Manning V.A."/>
            <person name="Pandelova I."/>
            <person name="Dhillon B."/>
            <person name="Wilhelm L.J."/>
            <person name="Goodwin S.B."/>
            <person name="Berlin A.M."/>
            <person name="Figueroa M."/>
            <person name="Freitag M."/>
            <person name="Hane J.K."/>
            <person name="Henrissat B."/>
            <person name="Holman W.H."/>
            <person name="Kodira C.D."/>
            <person name="Martin J."/>
            <person name="Oliver R.P."/>
            <person name="Robbertse B."/>
            <person name="Schackwitz W."/>
            <person name="Schwartz D.C."/>
            <person name="Spatafora J.W."/>
            <person name="Turgeon B.G."/>
            <person name="Yandava C."/>
            <person name="Young S."/>
            <person name="Zhou S."/>
            <person name="Zeng Q."/>
            <person name="Grigoriev I.V."/>
            <person name="Ma L.-J."/>
            <person name="Ciuffetti L.M."/>
        </authorList>
    </citation>
    <scope>NUCLEOTIDE SEQUENCE [LARGE SCALE GENOMIC DNA]</scope>
    <source>
        <strain evidence="3">Pt-1C-BFP</strain>
    </source>
</reference>
<protein>
    <submittedName>
        <fullName evidence="2">Uncharacterized protein</fullName>
    </submittedName>
</protein>
<dbReference type="KEGG" id="ptrr:6348305"/>
<evidence type="ECO:0000313" key="3">
    <source>
        <dbReference type="Proteomes" id="UP000001471"/>
    </source>
</evidence>
<dbReference type="GeneID" id="6348305"/>
<sequence>MERANYSDIPSFQNDLITIRLGKAPHQTDIHISEQTLRKSSLYLNRALNKLATQSTHRTITLSEIHATEFYIYYQWLLTGKLHTRKPSAGCEIRTLVMVCSLGHLLVDTDFLDTVHDAIIQFSTEDHPGTLEGFILAGTALYDCIPGFASKANPFIDVVVELIWKMELSMSSIRRVIREAFEGLLEEAEKSMETEVAKEVSQPEATESPQEAPQMKEEEDAKEVEEPNDEVAPDVIPEASHVGRQVARQSTQPKVPLFKGASEFAMRFTKVLGIAGGYSRKRSVSSGYDFDTRRDSATGTDMSYDFPKF</sequence>
<dbReference type="EMBL" id="DS231626">
    <property type="protein sequence ID" value="EDU43057.1"/>
    <property type="molecule type" value="Genomic_DNA"/>
</dbReference>
<evidence type="ECO:0000256" key="1">
    <source>
        <dbReference type="SAM" id="MobiDB-lite"/>
    </source>
</evidence>
<dbReference type="eggNOG" id="ENOG502SZ9J">
    <property type="taxonomic scope" value="Eukaryota"/>
</dbReference>
<organism evidence="2 3">
    <name type="scientific">Pyrenophora tritici-repentis (strain Pt-1C-BFP)</name>
    <name type="common">Wheat tan spot fungus</name>
    <name type="synonym">Drechslera tritici-repentis</name>
    <dbReference type="NCBI Taxonomy" id="426418"/>
    <lineage>
        <taxon>Eukaryota</taxon>
        <taxon>Fungi</taxon>
        <taxon>Dikarya</taxon>
        <taxon>Ascomycota</taxon>
        <taxon>Pezizomycotina</taxon>
        <taxon>Dothideomycetes</taxon>
        <taxon>Pleosporomycetidae</taxon>
        <taxon>Pleosporales</taxon>
        <taxon>Pleosporineae</taxon>
        <taxon>Pleosporaceae</taxon>
        <taxon>Pyrenophora</taxon>
    </lineage>
</organism>
<evidence type="ECO:0000313" key="2">
    <source>
        <dbReference type="EMBL" id="EDU43057.1"/>
    </source>
</evidence>
<feature type="region of interest" description="Disordered" evidence="1">
    <location>
        <begin position="281"/>
        <end position="309"/>
    </location>
</feature>
<feature type="compositionally biased region" description="Acidic residues" evidence="1">
    <location>
        <begin position="217"/>
        <end position="229"/>
    </location>
</feature>
<dbReference type="HOGENOM" id="CLU_900596_0_0_1"/>
<accession>B2WJ47</accession>
<feature type="region of interest" description="Disordered" evidence="1">
    <location>
        <begin position="192"/>
        <end position="229"/>
    </location>
</feature>
<gene>
    <name evidence="2" type="ORF">PTRG_10006</name>
</gene>
<dbReference type="OrthoDB" id="1022638at2759"/>
<proteinExistence type="predicted"/>
<dbReference type="InParanoid" id="B2WJ47"/>
<name>B2WJ47_PYRTR</name>